<comment type="similarity">
    <text evidence="1">Belongs to the glycosyltransferase 2 family. WaaE/KdtX subfamily.</text>
</comment>
<sequence>MNAQDLTVCLGMIVKDEAPVIRRCLESVRPFIDSWVIADTGSSDGTQDLIREALGDLPGTLLQRPWVDFAHNRNEVLAAARDRGAYTFTIDADETLAIDDGFARPSLAADSYNMTVHYGSTCYHRKQLVRSALPWKYRGVLHEYLTCPTARTEAHLPGLRTIVSHDGARAHDPLTYRRDALLLEKALLDEPDDARYVFYLAQSYRDAGDVDLAVRNYQRRLALGGWAEEVWYSLFQIGVLKERRGDPWPEVMAAYLTAFEHSPDRAEPLYQVGMHYQAAREFHTARMFFRFALDAPRPDPQRLFVWRTVYDYLLELEYGVSLYYTGGHDEAIAVADRLLARGTMPPDLARQVATNRRLSVEKLAAGRA</sequence>
<dbReference type="Proteomes" id="UP001216907">
    <property type="component" value="Unassembled WGS sequence"/>
</dbReference>
<accession>A0ABT6FBP5</accession>
<dbReference type="Pfam" id="PF00535">
    <property type="entry name" value="Glycos_transf_2"/>
    <property type="match status" value="1"/>
</dbReference>
<feature type="domain" description="Glycosyltransferase 2-like" evidence="2">
    <location>
        <begin position="12"/>
        <end position="98"/>
    </location>
</feature>
<evidence type="ECO:0000259" key="2">
    <source>
        <dbReference type="Pfam" id="PF00535"/>
    </source>
</evidence>
<dbReference type="RefSeq" id="WP_277861321.1">
    <property type="nucleotide sequence ID" value="NZ_JARRAG010000002.1"/>
</dbReference>
<name>A0ABT6FBP5_9BACT</name>
<evidence type="ECO:0000313" key="4">
    <source>
        <dbReference type="Proteomes" id="UP001216907"/>
    </source>
</evidence>
<dbReference type="Gene3D" id="3.90.550.10">
    <property type="entry name" value="Spore Coat Polysaccharide Biosynthesis Protein SpsA, Chain A"/>
    <property type="match status" value="1"/>
</dbReference>
<dbReference type="PANTHER" id="PTHR43630">
    <property type="entry name" value="POLY-BETA-1,6-N-ACETYL-D-GLUCOSAMINE SYNTHASE"/>
    <property type="match status" value="1"/>
</dbReference>
<gene>
    <name evidence="3" type="ORF">PZE19_14380</name>
</gene>
<dbReference type="PANTHER" id="PTHR43630:SF2">
    <property type="entry name" value="GLYCOSYLTRANSFERASE"/>
    <property type="match status" value="1"/>
</dbReference>
<organism evidence="3 4">
    <name type="scientific">Paludisphaera mucosa</name>
    <dbReference type="NCBI Taxonomy" id="3030827"/>
    <lineage>
        <taxon>Bacteria</taxon>
        <taxon>Pseudomonadati</taxon>
        <taxon>Planctomycetota</taxon>
        <taxon>Planctomycetia</taxon>
        <taxon>Isosphaerales</taxon>
        <taxon>Isosphaeraceae</taxon>
        <taxon>Paludisphaera</taxon>
    </lineage>
</organism>
<dbReference type="SUPFAM" id="SSF53448">
    <property type="entry name" value="Nucleotide-diphospho-sugar transferases"/>
    <property type="match status" value="1"/>
</dbReference>
<dbReference type="SUPFAM" id="SSF48452">
    <property type="entry name" value="TPR-like"/>
    <property type="match status" value="1"/>
</dbReference>
<proteinExistence type="inferred from homology"/>
<protein>
    <submittedName>
        <fullName evidence="3">Glycosyltransferase</fullName>
        <ecNumber evidence="3">2.4.-.-</ecNumber>
    </submittedName>
</protein>
<keyword evidence="3" id="KW-0808">Transferase</keyword>
<dbReference type="GO" id="GO:0016757">
    <property type="term" value="F:glycosyltransferase activity"/>
    <property type="evidence" value="ECO:0007669"/>
    <property type="project" value="UniProtKB-KW"/>
</dbReference>
<comment type="caution">
    <text evidence="3">The sequence shown here is derived from an EMBL/GenBank/DDBJ whole genome shotgun (WGS) entry which is preliminary data.</text>
</comment>
<dbReference type="InterPro" id="IPR011990">
    <property type="entry name" value="TPR-like_helical_dom_sf"/>
</dbReference>
<keyword evidence="4" id="KW-1185">Reference proteome</keyword>
<dbReference type="EMBL" id="JARRAG010000002">
    <property type="protein sequence ID" value="MDG3004971.1"/>
    <property type="molecule type" value="Genomic_DNA"/>
</dbReference>
<keyword evidence="3" id="KW-0328">Glycosyltransferase</keyword>
<dbReference type="InterPro" id="IPR029044">
    <property type="entry name" value="Nucleotide-diphossugar_trans"/>
</dbReference>
<evidence type="ECO:0000256" key="1">
    <source>
        <dbReference type="ARBA" id="ARBA00038494"/>
    </source>
</evidence>
<reference evidence="3 4" key="1">
    <citation type="submission" date="2023-03" db="EMBL/GenBank/DDBJ databases">
        <title>Paludisphaera mucosa sp. nov. a novel planctomycete from northern fen.</title>
        <authorList>
            <person name="Ivanova A."/>
        </authorList>
    </citation>
    <scope>NUCLEOTIDE SEQUENCE [LARGE SCALE GENOMIC DNA]</scope>
    <source>
        <strain evidence="3 4">Pla2</strain>
    </source>
</reference>
<dbReference type="InterPro" id="IPR001173">
    <property type="entry name" value="Glyco_trans_2-like"/>
</dbReference>
<dbReference type="EC" id="2.4.-.-" evidence="3"/>
<evidence type="ECO:0000313" key="3">
    <source>
        <dbReference type="EMBL" id="MDG3004971.1"/>
    </source>
</evidence>
<dbReference type="Gene3D" id="1.25.40.10">
    <property type="entry name" value="Tetratricopeptide repeat domain"/>
    <property type="match status" value="1"/>
</dbReference>